<dbReference type="Pfam" id="PF02656">
    <property type="entry name" value="DUF202"/>
    <property type="match status" value="1"/>
</dbReference>
<feature type="transmembrane region" description="Helical" evidence="5">
    <location>
        <begin position="89"/>
        <end position="111"/>
    </location>
</feature>
<reference evidence="7 8" key="1">
    <citation type="submission" date="2019-05" db="EMBL/GenBank/DDBJ databases">
        <title>Georgenia *** sp. nov., and Georgenia *** sp. nov., isolated from the intestinal contents of plateau pika (Ochotona curzoniae) in the Qinghai-Tibet plateau of China.</title>
        <authorList>
            <person name="Tian Z."/>
        </authorList>
    </citation>
    <scope>NUCLEOTIDE SEQUENCE [LARGE SCALE GENOMIC DNA]</scope>
    <source>
        <strain evidence="7 8">Z443</strain>
    </source>
</reference>
<proteinExistence type="predicted"/>
<gene>
    <name evidence="7" type="ORF">FE374_11390</name>
</gene>
<name>A0A5B8C709_9MICO</name>
<evidence type="ECO:0000256" key="3">
    <source>
        <dbReference type="ARBA" id="ARBA00022989"/>
    </source>
</evidence>
<evidence type="ECO:0000256" key="2">
    <source>
        <dbReference type="ARBA" id="ARBA00022692"/>
    </source>
</evidence>
<sequence length="114" mass="11664">MTQPGAELFDPGLQPERTALAWRRTALALALGPLLAARLFAPQLGALTLAAVLVGAALGASIAVVATARYRTVHRVLVGEGERRALPGAALLLVTAAVTFIAGIGALAFVISRL</sequence>
<feature type="transmembrane region" description="Helical" evidence="5">
    <location>
        <begin position="21"/>
        <end position="41"/>
    </location>
</feature>
<evidence type="ECO:0000256" key="4">
    <source>
        <dbReference type="ARBA" id="ARBA00023136"/>
    </source>
</evidence>
<dbReference type="GO" id="GO:0012505">
    <property type="term" value="C:endomembrane system"/>
    <property type="evidence" value="ECO:0007669"/>
    <property type="project" value="UniProtKB-SubCell"/>
</dbReference>
<organism evidence="7 8">
    <name type="scientific">Georgenia yuyongxinii</name>
    <dbReference type="NCBI Taxonomy" id="2589797"/>
    <lineage>
        <taxon>Bacteria</taxon>
        <taxon>Bacillati</taxon>
        <taxon>Actinomycetota</taxon>
        <taxon>Actinomycetes</taxon>
        <taxon>Micrococcales</taxon>
        <taxon>Bogoriellaceae</taxon>
        <taxon>Georgenia</taxon>
    </lineage>
</organism>
<dbReference type="KEGG" id="gyu:FE374_11390"/>
<dbReference type="EMBL" id="CP040915">
    <property type="protein sequence ID" value="QDC25125.1"/>
    <property type="molecule type" value="Genomic_DNA"/>
</dbReference>
<dbReference type="Proteomes" id="UP000314616">
    <property type="component" value="Chromosome"/>
</dbReference>
<feature type="domain" description="DUF202" evidence="6">
    <location>
        <begin position="10"/>
        <end position="75"/>
    </location>
</feature>
<keyword evidence="3 5" id="KW-1133">Transmembrane helix</keyword>
<keyword evidence="4 5" id="KW-0472">Membrane</keyword>
<protein>
    <submittedName>
        <fullName evidence="7">DUF202 domain-containing protein</fullName>
    </submittedName>
</protein>
<comment type="subcellular location">
    <subcellularLocation>
        <location evidence="1">Endomembrane system</location>
        <topology evidence="1">Multi-pass membrane protein</topology>
    </subcellularLocation>
</comment>
<dbReference type="RefSeq" id="WP_139929161.1">
    <property type="nucleotide sequence ID" value="NZ_CP040915.1"/>
</dbReference>
<keyword evidence="2 5" id="KW-0812">Transmembrane</keyword>
<evidence type="ECO:0000259" key="6">
    <source>
        <dbReference type="Pfam" id="PF02656"/>
    </source>
</evidence>
<accession>A0A5B8C709</accession>
<evidence type="ECO:0000313" key="8">
    <source>
        <dbReference type="Proteomes" id="UP000314616"/>
    </source>
</evidence>
<dbReference type="AlphaFoldDB" id="A0A5B8C709"/>
<evidence type="ECO:0000256" key="5">
    <source>
        <dbReference type="SAM" id="Phobius"/>
    </source>
</evidence>
<dbReference type="InterPro" id="IPR003807">
    <property type="entry name" value="DUF202"/>
</dbReference>
<evidence type="ECO:0000313" key="7">
    <source>
        <dbReference type="EMBL" id="QDC25125.1"/>
    </source>
</evidence>
<feature type="transmembrane region" description="Helical" evidence="5">
    <location>
        <begin position="47"/>
        <end position="68"/>
    </location>
</feature>
<evidence type="ECO:0000256" key="1">
    <source>
        <dbReference type="ARBA" id="ARBA00004127"/>
    </source>
</evidence>